<gene>
    <name evidence="2" type="ORF">PoB_007114300</name>
</gene>
<feature type="region of interest" description="Disordered" evidence="1">
    <location>
        <begin position="1"/>
        <end position="21"/>
    </location>
</feature>
<comment type="caution">
    <text evidence="2">The sequence shown here is derived from an EMBL/GenBank/DDBJ whole genome shotgun (WGS) entry which is preliminary data.</text>
</comment>
<evidence type="ECO:0000256" key="1">
    <source>
        <dbReference type="SAM" id="MobiDB-lite"/>
    </source>
</evidence>
<reference evidence="2 3" key="1">
    <citation type="journal article" date="2021" name="Elife">
        <title>Chloroplast acquisition without the gene transfer in kleptoplastic sea slugs, Plakobranchus ocellatus.</title>
        <authorList>
            <person name="Maeda T."/>
            <person name="Takahashi S."/>
            <person name="Yoshida T."/>
            <person name="Shimamura S."/>
            <person name="Takaki Y."/>
            <person name="Nagai Y."/>
            <person name="Toyoda A."/>
            <person name="Suzuki Y."/>
            <person name="Arimoto A."/>
            <person name="Ishii H."/>
            <person name="Satoh N."/>
            <person name="Nishiyama T."/>
            <person name="Hasebe M."/>
            <person name="Maruyama T."/>
            <person name="Minagawa J."/>
            <person name="Obokata J."/>
            <person name="Shigenobu S."/>
        </authorList>
    </citation>
    <scope>NUCLEOTIDE SEQUENCE [LARGE SCALE GENOMIC DNA]</scope>
</reference>
<accession>A0AAV4DK57</accession>
<dbReference type="EMBL" id="BLXT01007982">
    <property type="protein sequence ID" value="GFO44638.1"/>
    <property type="molecule type" value="Genomic_DNA"/>
</dbReference>
<protein>
    <submittedName>
        <fullName evidence="2">Uncharacterized protein</fullName>
    </submittedName>
</protein>
<organism evidence="2 3">
    <name type="scientific">Plakobranchus ocellatus</name>
    <dbReference type="NCBI Taxonomy" id="259542"/>
    <lineage>
        <taxon>Eukaryota</taxon>
        <taxon>Metazoa</taxon>
        <taxon>Spiralia</taxon>
        <taxon>Lophotrochozoa</taxon>
        <taxon>Mollusca</taxon>
        <taxon>Gastropoda</taxon>
        <taxon>Heterobranchia</taxon>
        <taxon>Euthyneura</taxon>
        <taxon>Panpulmonata</taxon>
        <taxon>Sacoglossa</taxon>
        <taxon>Placobranchoidea</taxon>
        <taxon>Plakobranchidae</taxon>
        <taxon>Plakobranchus</taxon>
    </lineage>
</organism>
<proteinExistence type="predicted"/>
<sequence length="95" mass="10727">MINEAEMSLSNRATESPPPWEEHQVNFDIAQKKEDTSEVANQKEFFRIKEKCSNHYAVILTALTGGKGCGRSLFSRTPRLLEGNSPERRGICLQC</sequence>
<evidence type="ECO:0000313" key="2">
    <source>
        <dbReference type="EMBL" id="GFO44638.1"/>
    </source>
</evidence>
<dbReference type="AlphaFoldDB" id="A0AAV4DK57"/>
<dbReference type="Proteomes" id="UP000735302">
    <property type="component" value="Unassembled WGS sequence"/>
</dbReference>
<evidence type="ECO:0000313" key="3">
    <source>
        <dbReference type="Proteomes" id="UP000735302"/>
    </source>
</evidence>
<keyword evidence="3" id="KW-1185">Reference proteome</keyword>
<name>A0AAV4DK57_9GAST</name>